<dbReference type="InterPro" id="IPR023174">
    <property type="entry name" value="PDEase_CS"/>
</dbReference>
<dbReference type="EMBL" id="MU620974">
    <property type="protein sequence ID" value="KAI8575639.1"/>
    <property type="molecule type" value="Genomic_DNA"/>
</dbReference>
<dbReference type="RefSeq" id="XP_051440643.1">
    <property type="nucleotide sequence ID" value="XM_051592211.1"/>
</dbReference>
<evidence type="ECO:0000256" key="3">
    <source>
        <dbReference type="RuleBase" id="RU363067"/>
    </source>
</evidence>
<dbReference type="SUPFAM" id="SSF109604">
    <property type="entry name" value="HD-domain/PDEase-like"/>
    <property type="match status" value="1"/>
</dbReference>
<dbReference type="InterPro" id="IPR011006">
    <property type="entry name" value="CheY-like_superfamily"/>
</dbReference>
<dbReference type="Gene3D" id="3.40.50.2300">
    <property type="match status" value="1"/>
</dbReference>
<dbReference type="Pfam" id="PF00233">
    <property type="entry name" value="PDEase_I"/>
    <property type="match status" value="1"/>
</dbReference>
<evidence type="ECO:0000256" key="1">
    <source>
        <dbReference type="ARBA" id="ARBA00022723"/>
    </source>
</evidence>
<comment type="cofactor">
    <cofactor evidence="3">
        <name>a divalent metal cation</name>
        <dbReference type="ChEBI" id="CHEBI:60240"/>
    </cofactor>
    <text evidence="3">Binds 2 divalent metal cations per subunit. Site 1 may preferentially bind zinc ions, while site 2 has a preference for magnesium and/or manganese ions.</text>
</comment>
<comment type="similarity">
    <text evidence="3">Belongs to the cyclic nucleotide phosphodiesterase family.</text>
</comment>
<keyword evidence="1 3" id="KW-0479">Metal-binding</keyword>
<reference evidence="5" key="2">
    <citation type="journal article" date="2022" name="Proc. Natl. Acad. Sci. U.S.A.">
        <title>Diploid-dominant life cycles characterize the early evolution of Fungi.</title>
        <authorList>
            <person name="Amses K.R."/>
            <person name="Simmons D.R."/>
            <person name="Longcore J.E."/>
            <person name="Mondo S.J."/>
            <person name="Seto K."/>
            <person name="Jeronimo G.H."/>
            <person name="Bonds A.E."/>
            <person name="Quandt C.A."/>
            <person name="Davis W.J."/>
            <person name="Chang Y."/>
            <person name="Federici B.A."/>
            <person name="Kuo A."/>
            <person name="LaButti K."/>
            <person name="Pangilinan J."/>
            <person name="Andreopoulos W."/>
            <person name="Tritt A."/>
            <person name="Riley R."/>
            <person name="Hundley H."/>
            <person name="Johnson J."/>
            <person name="Lipzen A."/>
            <person name="Barry K."/>
            <person name="Lang B.F."/>
            <person name="Cuomo C.A."/>
            <person name="Buchler N.E."/>
            <person name="Grigoriev I.V."/>
            <person name="Spatafora J.W."/>
            <person name="Stajich J.E."/>
            <person name="James T.Y."/>
        </authorList>
    </citation>
    <scope>NUCLEOTIDE SEQUENCE</scope>
    <source>
        <strain evidence="5">AG</strain>
    </source>
</reference>
<dbReference type="GeneID" id="75917554"/>
<dbReference type="InterPro" id="IPR036971">
    <property type="entry name" value="PDEase_catalytic_dom_sf"/>
</dbReference>
<accession>A0AAD5HAD4</accession>
<keyword evidence="6" id="KW-1185">Reference proteome</keyword>
<proteinExistence type="inferred from homology"/>
<dbReference type="GO" id="GO:0004114">
    <property type="term" value="F:3',5'-cyclic-nucleotide phosphodiesterase activity"/>
    <property type="evidence" value="ECO:0007669"/>
    <property type="project" value="InterPro"/>
</dbReference>
<dbReference type="InterPro" id="IPR002073">
    <property type="entry name" value="PDEase_catalytic_dom"/>
</dbReference>
<reference evidence="5" key="1">
    <citation type="submission" date="2021-06" db="EMBL/GenBank/DDBJ databases">
        <authorList>
            <consortium name="DOE Joint Genome Institute"/>
            <person name="Mondo S.J."/>
            <person name="Amses K.R."/>
            <person name="Simmons D.R."/>
            <person name="Longcore J.E."/>
            <person name="Seto K."/>
            <person name="Alves G.H."/>
            <person name="Bonds A.E."/>
            <person name="Quandt C.A."/>
            <person name="Davis W.J."/>
            <person name="Chang Y."/>
            <person name="Letcher P.M."/>
            <person name="Powell M.J."/>
            <person name="Kuo A."/>
            <person name="Labutti K."/>
            <person name="Pangilinan J."/>
            <person name="Andreopoulos W."/>
            <person name="Tritt A."/>
            <person name="Riley R."/>
            <person name="Hundley H."/>
            <person name="Johnson J."/>
            <person name="Lipzen A."/>
            <person name="Barry K."/>
            <person name="Berbee M.L."/>
            <person name="Buchler N.E."/>
            <person name="Grigoriev I.V."/>
            <person name="Spatafora J.W."/>
            <person name="Stajich J.E."/>
            <person name="James T.Y."/>
        </authorList>
    </citation>
    <scope>NUCLEOTIDE SEQUENCE</scope>
    <source>
        <strain evidence="5">AG</strain>
    </source>
</reference>
<evidence type="ECO:0000259" key="4">
    <source>
        <dbReference type="PROSITE" id="PS51845"/>
    </source>
</evidence>
<sequence length="673" mass="75615">MDPVQCSVVVINGCDCPRCVQAAPTTTYHSDQPILHQVFSQVVIENHGHAALAGIRERLQKNYMPTILLIDLDTCPHANQLVHPSISLLQDVVKELKAGTLHDVAPVVCSTNDSAKLMLQCINEGAADYILKPLRKDVLKTMFLNLHRYQVDGCDTHAVSDSSSGSQTVHDPMNDNLDMPTDLLWNGLQQHRLREIFIKDSRFTHMFMTYYTPRSVHLAVSKIASGREEILKAMLSSGDFSPFELDVNDLIECVCLIFEQVLALPELSSYKITKENLYELILDIYKSYHDTNPYHNFSHAVDVLQTTYYYLCQIGVLEPLYPSAARARSRPACVSQLPVRDIIRPCDIFALLMASIGHDVGHPGVNNMFLINIGTPLALLYNDRSVLESFHTMAFFHILKKHGVDQILGGPRSAAYTDFRKCIVNVILATDMGLHNDYVAKFRDQADRLKENGPIDLSDEKTCDQERMLLFSAIIKCADIGNVSRPFKHGLRWAEVLVDEFSSQGDLERELGLPVMPINDRGKLSQEDVQIGFIKHVALPLFEVVDSIIPGFSFTVDAIQENLQQWEQRKSQPGMEDVRTSMQTIHTSMVEEAKSCHAQAVEVIHSMESRRSSSAAIAMTSQYGIQSFHIQDDPVLKPKSSVRSLTDMFSKHKREVDWQTTESPSPLCACCLQ</sequence>
<evidence type="ECO:0000256" key="2">
    <source>
        <dbReference type="ARBA" id="ARBA00022801"/>
    </source>
</evidence>
<dbReference type="PANTHER" id="PTHR11347">
    <property type="entry name" value="CYCLIC NUCLEOTIDE PHOSPHODIESTERASE"/>
    <property type="match status" value="1"/>
</dbReference>
<evidence type="ECO:0000313" key="6">
    <source>
        <dbReference type="Proteomes" id="UP001206595"/>
    </source>
</evidence>
<organism evidence="5 6">
    <name type="scientific">Umbelopsis ramanniana AG</name>
    <dbReference type="NCBI Taxonomy" id="1314678"/>
    <lineage>
        <taxon>Eukaryota</taxon>
        <taxon>Fungi</taxon>
        <taxon>Fungi incertae sedis</taxon>
        <taxon>Mucoromycota</taxon>
        <taxon>Mucoromycotina</taxon>
        <taxon>Umbelopsidomycetes</taxon>
        <taxon>Umbelopsidales</taxon>
        <taxon>Umbelopsidaceae</taxon>
        <taxon>Umbelopsis</taxon>
    </lineage>
</organism>
<dbReference type="Proteomes" id="UP001206595">
    <property type="component" value="Unassembled WGS sequence"/>
</dbReference>
<feature type="domain" description="PDEase" evidence="4">
    <location>
        <begin position="212"/>
        <end position="573"/>
    </location>
</feature>
<dbReference type="Gene3D" id="1.10.1300.10">
    <property type="entry name" value="3'5'-cyclic nucleotide phosphodiesterase, catalytic domain"/>
    <property type="match status" value="1"/>
</dbReference>
<dbReference type="PROSITE" id="PS00126">
    <property type="entry name" value="PDEASE_I_1"/>
    <property type="match status" value="1"/>
</dbReference>
<protein>
    <recommendedName>
        <fullName evidence="3">Phosphodiesterase</fullName>
        <ecNumber evidence="3">3.1.4.-</ecNumber>
    </recommendedName>
</protein>
<dbReference type="PROSITE" id="PS51845">
    <property type="entry name" value="PDEASE_I_2"/>
    <property type="match status" value="1"/>
</dbReference>
<keyword evidence="2 3" id="KW-0378">Hydrolase</keyword>
<dbReference type="AlphaFoldDB" id="A0AAD5HAD4"/>
<dbReference type="SUPFAM" id="SSF52172">
    <property type="entry name" value="CheY-like"/>
    <property type="match status" value="1"/>
</dbReference>
<dbReference type="GO" id="GO:0046872">
    <property type="term" value="F:metal ion binding"/>
    <property type="evidence" value="ECO:0007669"/>
    <property type="project" value="UniProtKB-KW"/>
</dbReference>
<dbReference type="CDD" id="cd00077">
    <property type="entry name" value="HDc"/>
    <property type="match status" value="1"/>
</dbReference>
<dbReference type="InterPro" id="IPR003607">
    <property type="entry name" value="HD/PDEase_dom"/>
</dbReference>
<evidence type="ECO:0000313" key="5">
    <source>
        <dbReference type="EMBL" id="KAI8575639.1"/>
    </source>
</evidence>
<dbReference type="EC" id="3.1.4.-" evidence="3"/>
<comment type="caution">
    <text evidence="5">The sequence shown here is derived from an EMBL/GenBank/DDBJ whole genome shotgun (WGS) entry which is preliminary data.</text>
</comment>
<gene>
    <name evidence="5" type="ORF">K450DRAFT_260787</name>
</gene>
<dbReference type="GO" id="GO:0007165">
    <property type="term" value="P:signal transduction"/>
    <property type="evidence" value="ECO:0007669"/>
    <property type="project" value="InterPro"/>
</dbReference>
<name>A0AAD5HAD4_UMBRA</name>